<dbReference type="InterPro" id="IPR004722">
    <property type="entry name" value="DHOase"/>
</dbReference>
<dbReference type="InterPro" id="IPR024403">
    <property type="entry name" value="DHOase_cat"/>
</dbReference>
<dbReference type="PANTHER" id="PTHR43668:SF2">
    <property type="entry name" value="ALLANTOINASE"/>
    <property type="match status" value="1"/>
</dbReference>
<feature type="binding site" evidence="6">
    <location>
        <position position="151"/>
    </location>
    <ligand>
        <name>Zn(2+)</name>
        <dbReference type="ChEBI" id="CHEBI:29105"/>
        <label>1</label>
    </ligand>
</feature>
<dbReference type="Gene3D" id="2.30.40.10">
    <property type="entry name" value="Urease, subunit C, domain 1"/>
    <property type="match status" value="1"/>
</dbReference>
<dbReference type="GO" id="GO:0044205">
    <property type="term" value="P:'de novo' UMP biosynthetic process"/>
    <property type="evidence" value="ECO:0007669"/>
    <property type="project" value="UniProtKB-UniRule"/>
</dbReference>
<accession>A0A1W9YUI4</accession>
<dbReference type="UniPathway" id="UPA00070">
    <property type="reaction ID" value="UER00117"/>
</dbReference>
<dbReference type="EC" id="3.5.2.3" evidence="6"/>
<evidence type="ECO:0000256" key="2">
    <source>
        <dbReference type="ARBA" id="ARBA00010286"/>
    </source>
</evidence>
<dbReference type="GO" id="GO:0008270">
    <property type="term" value="F:zinc ion binding"/>
    <property type="evidence" value="ECO:0007669"/>
    <property type="project" value="UniProtKB-UniRule"/>
</dbReference>
<feature type="binding site" evidence="6">
    <location>
        <position position="178"/>
    </location>
    <ligand>
        <name>Zn(2+)</name>
        <dbReference type="ChEBI" id="CHEBI:29105"/>
        <label>2</label>
    </ligand>
</feature>
<name>A0A1W9YUI4_MYCBA</name>
<dbReference type="GO" id="GO:0004151">
    <property type="term" value="F:dihydroorotase activity"/>
    <property type="evidence" value="ECO:0007669"/>
    <property type="project" value="UniProtKB-UniRule"/>
</dbReference>
<dbReference type="InterPro" id="IPR011059">
    <property type="entry name" value="Metal-dep_hydrolase_composite"/>
</dbReference>
<evidence type="ECO:0000256" key="3">
    <source>
        <dbReference type="ARBA" id="ARBA00022723"/>
    </source>
</evidence>
<dbReference type="RefSeq" id="WP_083060223.1">
    <property type="nucleotide sequence ID" value="NZ_JACKVM010000014.1"/>
</dbReference>
<proteinExistence type="inferred from homology"/>
<feature type="binding site" evidence="6">
    <location>
        <position position="231"/>
    </location>
    <ligand>
        <name>Zn(2+)</name>
        <dbReference type="ChEBI" id="CHEBI:29105"/>
        <label>2</label>
    </ligand>
</feature>
<dbReference type="GO" id="GO:0004038">
    <property type="term" value="F:allantoinase activity"/>
    <property type="evidence" value="ECO:0007669"/>
    <property type="project" value="TreeGrafter"/>
</dbReference>
<dbReference type="SUPFAM" id="SSF51556">
    <property type="entry name" value="Metallo-dependent hydrolases"/>
    <property type="match status" value="1"/>
</dbReference>
<comment type="catalytic activity">
    <reaction evidence="6">
        <text>(S)-dihydroorotate + H2O = N-carbamoyl-L-aspartate + H(+)</text>
        <dbReference type="Rhea" id="RHEA:24296"/>
        <dbReference type="ChEBI" id="CHEBI:15377"/>
        <dbReference type="ChEBI" id="CHEBI:15378"/>
        <dbReference type="ChEBI" id="CHEBI:30864"/>
        <dbReference type="ChEBI" id="CHEBI:32814"/>
        <dbReference type="EC" id="3.5.2.3"/>
    </reaction>
</comment>
<evidence type="ECO:0000259" key="7">
    <source>
        <dbReference type="Pfam" id="PF12890"/>
    </source>
</evidence>
<reference evidence="8 9" key="1">
    <citation type="submission" date="2017-02" db="EMBL/GenBank/DDBJ databases">
        <title>The new phylogeny of genus Mycobacterium.</title>
        <authorList>
            <person name="Tortoli E."/>
            <person name="Trovato A."/>
            <person name="Cirillo D.M."/>
        </authorList>
    </citation>
    <scope>NUCLEOTIDE SEQUENCE [LARGE SCALE GENOMIC DNA]</scope>
    <source>
        <strain evidence="8 9">DSM 45578</strain>
    </source>
</reference>
<dbReference type="EMBL" id="MVHJ01000014">
    <property type="protein sequence ID" value="ORA03735.1"/>
    <property type="molecule type" value="Genomic_DNA"/>
</dbReference>
<dbReference type="PANTHER" id="PTHR43668">
    <property type="entry name" value="ALLANTOINASE"/>
    <property type="match status" value="1"/>
</dbReference>
<dbReference type="OrthoDB" id="9803027at2"/>
<dbReference type="InterPro" id="IPR032466">
    <property type="entry name" value="Metal_Hydrolase"/>
</dbReference>
<keyword evidence="6" id="KW-0862">Zinc</keyword>
<dbReference type="GO" id="GO:0005737">
    <property type="term" value="C:cytoplasm"/>
    <property type="evidence" value="ECO:0007669"/>
    <property type="project" value="TreeGrafter"/>
</dbReference>
<dbReference type="NCBIfam" id="NF006836">
    <property type="entry name" value="PRK09357.1-1"/>
    <property type="match status" value="1"/>
</dbReference>
<feature type="domain" description="Dihydroorotase catalytic" evidence="7">
    <location>
        <begin position="46"/>
        <end position="234"/>
    </location>
</feature>
<comment type="cofactor">
    <cofactor evidence="6">
        <name>Zn(2+)</name>
        <dbReference type="ChEBI" id="CHEBI:29105"/>
    </cofactor>
    <text evidence="6">Binds 2 Zn(2+) ions per subunit.</text>
</comment>
<comment type="similarity">
    <text evidence="2 6">Belongs to the metallo-dependent hydrolases superfamily. DHOase family. Class I DHOase subfamily.</text>
</comment>
<feature type="binding site" evidence="6">
    <location>
        <begin position="322"/>
        <end position="323"/>
    </location>
    <ligand>
        <name>substrate</name>
    </ligand>
</feature>
<dbReference type="Proteomes" id="UP000192366">
    <property type="component" value="Unassembled WGS sequence"/>
</dbReference>
<feature type="binding site" evidence="6">
    <location>
        <position position="59"/>
    </location>
    <ligand>
        <name>Zn(2+)</name>
        <dbReference type="ChEBI" id="CHEBI:29105"/>
        <label>1</label>
    </ligand>
</feature>
<evidence type="ECO:0000256" key="6">
    <source>
        <dbReference type="HAMAP-Rule" id="MF_00220"/>
    </source>
</evidence>
<feature type="binding site" evidence="6">
    <location>
        <position position="304"/>
    </location>
    <ligand>
        <name>Zn(2+)</name>
        <dbReference type="ChEBI" id="CHEBI:29105"/>
        <label>1</label>
    </ligand>
</feature>
<organism evidence="8 9">
    <name type="scientific">Mycolicibacterium bacteremicum</name>
    <name type="common">Mycobacterium bacteremicum</name>
    <dbReference type="NCBI Taxonomy" id="564198"/>
    <lineage>
        <taxon>Bacteria</taxon>
        <taxon>Bacillati</taxon>
        <taxon>Actinomycetota</taxon>
        <taxon>Actinomycetes</taxon>
        <taxon>Mycobacteriales</taxon>
        <taxon>Mycobacteriaceae</taxon>
        <taxon>Mycolicibacterium</taxon>
    </lineage>
</organism>
<dbReference type="GO" id="GO:0006145">
    <property type="term" value="P:purine nucleobase catabolic process"/>
    <property type="evidence" value="ECO:0007669"/>
    <property type="project" value="TreeGrafter"/>
</dbReference>
<evidence type="ECO:0000313" key="9">
    <source>
        <dbReference type="Proteomes" id="UP000192366"/>
    </source>
</evidence>
<feature type="binding site" evidence="6">
    <location>
        <position position="57"/>
    </location>
    <ligand>
        <name>Zn(2+)</name>
        <dbReference type="ChEBI" id="CHEBI:29105"/>
        <label>1</label>
    </ligand>
</feature>
<sequence>MTVLIKGVRLYGEGDPVDVLIAEGQITRIEARIGSEAAETEIDATGQVMLPGFVDLHTHLREPGREYAEDIETGSAAAALGGYTAVFAMANTDPVADSPVVTDHVWHRGRQVGLVDVHPVGAVTVGLEGKQLTEMGLMAAGAGQVRMFSDDGICVHDPLIMRRALEYAGGLGVLIAQHAEEPRLTVGAVAHEGPNAAKLGLTGWPRSAEESIVARDAILARDAGARVHICHASTAGTVELLKWAKGQGISISAEVTPHHLMLDDGVLADYDGRNRVNPPLREASDVAALRQALADGVIDCVATDHAPHAEQEKCCEFANARPGMLGLETALSVVVKTMVQPGLLSWRDVARVMSEAPAAIVGLPDQGRPLAVGEPANLTVVDPDAGWTVTGSALASRSDNTPFESMDLPAKVTLTLLRGKVTARDGRSPVA</sequence>
<comment type="caution">
    <text evidence="8">The sequence shown here is derived from an EMBL/GenBank/DDBJ whole genome shotgun (WGS) entry which is preliminary data.</text>
</comment>
<feature type="binding site" evidence="6">
    <location>
        <position position="151"/>
    </location>
    <ligand>
        <name>Zn(2+)</name>
        <dbReference type="ChEBI" id="CHEBI:29105"/>
        <label>2</label>
    </ligand>
</feature>
<keyword evidence="9" id="KW-1185">Reference proteome</keyword>
<feature type="active site" evidence="6">
    <location>
        <position position="304"/>
    </location>
</feature>
<evidence type="ECO:0000256" key="1">
    <source>
        <dbReference type="ARBA" id="ARBA00002368"/>
    </source>
</evidence>
<dbReference type="AlphaFoldDB" id="A0A1W9YUI4"/>
<dbReference type="SUPFAM" id="SSF51338">
    <property type="entry name" value="Composite domain of metallo-dependent hydrolases"/>
    <property type="match status" value="1"/>
</dbReference>
<dbReference type="Pfam" id="PF12890">
    <property type="entry name" value="DHOase"/>
    <property type="match status" value="1"/>
</dbReference>
<comment type="function">
    <text evidence="1 6">Catalyzes the reversible cyclization of carbamoyl aspartate to dihydroorotate.</text>
</comment>
<dbReference type="CDD" id="cd01317">
    <property type="entry name" value="DHOase_IIa"/>
    <property type="match status" value="1"/>
</dbReference>
<evidence type="ECO:0000313" key="8">
    <source>
        <dbReference type="EMBL" id="ORA03735.1"/>
    </source>
</evidence>
<evidence type="ECO:0000256" key="4">
    <source>
        <dbReference type="ARBA" id="ARBA00022801"/>
    </source>
</evidence>
<dbReference type="PROSITE" id="PS00483">
    <property type="entry name" value="DIHYDROOROTASE_2"/>
    <property type="match status" value="1"/>
</dbReference>
<keyword evidence="4 6" id="KW-0378">Hydrolase</keyword>
<keyword evidence="3 6" id="KW-0479">Metal-binding</keyword>
<protein>
    <recommendedName>
        <fullName evidence="6">Dihydroorotase</fullName>
        <shortName evidence="6">DHOase</shortName>
        <ecNumber evidence="6">3.5.2.3</ecNumber>
    </recommendedName>
</protein>
<gene>
    <name evidence="6 8" type="primary">pyrC</name>
    <name evidence="8" type="ORF">BST17_17860</name>
</gene>
<dbReference type="InterPro" id="IPR002195">
    <property type="entry name" value="Dihydroorotase_CS"/>
</dbReference>
<feature type="binding site" evidence="6">
    <location>
        <position position="308"/>
    </location>
    <ligand>
        <name>substrate</name>
    </ligand>
</feature>
<dbReference type="STRING" id="564198.BST17_17860"/>
<dbReference type="Gene3D" id="3.20.20.140">
    <property type="entry name" value="Metal-dependent hydrolases"/>
    <property type="match status" value="1"/>
</dbReference>
<comment type="pathway">
    <text evidence="6">Pyrimidine metabolism; UMP biosynthesis via de novo pathway; (S)-dihydroorotate from bicarbonate: step 3/3.</text>
</comment>
<dbReference type="InterPro" id="IPR050138">
    <property type="entry name" value="DHOase/Allantoinase_Hydrolase"/>
</dbReference>
<dbReference type="HAMAP" id="MF_00220_B">
    <property type="entry name" value="PyrC_classI_B"/>
    <property type="match status" value="1"/>
</dbReference>
<evidence type="ECO:0000256" key="5">
    <source>
        <dbReference type="ARBA" id="ARBA00022975"/>
    </source>
</evidence>
<feature type="binding site" evidence="6">
    <location>
        <begin position="59"/>
        <end position="61"/>
    </location>
    <ligand>
        <name>substrate</name>
    </ligand>
</feature>
<feature type="binding site" evidence="6">
    <location>
        <position position="91"/>
    </location>
    <ligand>
        <name>substrate</name>
    </ligand>
</feature>
<dbReference type="NCBIfam" id="TIGR00857">
    <property type="entry name" value="pyrC_multi"/>
    <property type="match status" value="1"/>
</dbReference>
<keyword evidence="5 6" id="KW-0665">Pyrimidine biosynthesis</keyword>
<feature type="binding site" evidence="6">
    <location>
        <position position="277"/>
    </location>
    <ligand>
        <name>substrate</name>
    </ligand>
</feature>